<accession>A0A3E3HVX1</accession>
<protein>
    <submittedName>
        <fullName evidence="2">Uncharacterized protein</fullName>
    </submittedName>
</protein>
<feature type="transmembrane region" description="Helical" evidence="1">
    <location>
        <begin position="21"/>
        <end position="39"/>
    </location>
</feature>
<name>A0A3E3HVX1_9FIRM</name>
<comment type="caution">
    <text evidence="2">The sequence shown here is derived from an EMBL/GenBank/DDBJ whole genome shotgun (WGS) entry which is preliminary data.</text>
</comment>
<keyword evidence="1" id="KW-0812">Transmembrane</keyword>
<keyword evidence="3" id="KW-1185">Reference proteome</keyword>
<evidence type="ECO:0000313" key="3">
    <source>
        <dbReference type="Proteomes" id="UP000260812"/>
    </source>
</evidence>
<organism evidence="2 3">
    <name type="scientific">Eisenbergiella massiliensis</name>
    <dbReference type="NCBI Taxonomy" id="1720294"/>
    <lineage>
        <taxon>Bacteria</taxon>
        <taxon>Bacillati</taxon>
        <taxon>Bacillota</taxon>
        <taxon>Clostridia</taxon>
        <taxon>Lachnospirales</taxon>
        <taxon>Lachnospiraceae</taxon>
        <taxon>Eisenbergiella</taxon>
    </lineage>
</organism>
<evidence type="ECO:0000313" key="2">
    <source>
        <dbReference type="EMBL" id="RGE55942.1"/>
    </source>
</evidence>
<dbReference type="Proteomes" id="UP000260812">
    <property type="component" value="Unassembled WGS sequence"/>
</dbReference>
<keyword evidence="1" id="KW-0472">Membrane</keyword>
<gene>
    <name evidence="2" type="ORF">DXC51_26755</name>
</gene>
<keyword evidence="1" id="KW-1133">Transmembrane helix</keyword>
<dbReference type="AlphaFoldDB" id="A0A3E3HVX1"/>
<evidence type="ECO:0000256" key="1">
    <source>
        <dbReference type="SAM" id="Phobius"/>
    </source>
</evidence>
<proteinExistence type="predicted"/>
<sequence length="127" mass="15069">MVPVNSVSMMEKRLRIMMGTIFVLLDGVFLLLLFAWLVRETEAGKGFWSKAYHMLLLSLMKVDIAMAQGMEYVRISLSHIFKSYRYNTIGAQRILQKEQRFREFKQELHGGQEVYKKKEKYNRKILE</sequence>
<reference evidence="2" key="1">
    <citation type="submission" date="2018-08" db="EMBL/GenBank/DDBJ databases">
        <title>A genome reference for cultivated species of the human gut microbiota.</title>
        <authorList>
            <person name="Zou Y."/>
            <person name="Xue W."/>
            <person name="Luo G."/>
        </authorList>
    </citation>
    <scope>NUCLEOTIDE SEQUENCE [LARGE SCALE GENOMIC DNA]</scope>
    <source>
        <strain evidence="2">TF05-5AC</strain>
    </source>
</reference>
<dbReference type="EMBL" id="QVLV01000033">
    <property type="protein sequence ID" value="RGE55942.1"/>
    <property type="molecule type" value="Genomic_DNA"/>
</dbReference>